<evidence type="ECO:0000313" key="2">
    <source>
        <dbReference type="EMBL" id="CAB3755839.1"/>
    </source>
</evidence>
<accession>A0A6J5DNM4</accession>
<feature type="signal peptide" evidence="1">
    <location>
        <begin position="1"/>
        <end position="36"/>
    </location>
</feature>
<reference evidence="2 3" key="1">
    <citation type="submission" date="2020-04" db="EMBL/GenBank/DDBJ databases">
        <authorList>
            <person name="De Canck E."/>
        </authorList>
    </citation>
    <scope>NUCLEOTIDE SEQUENCE [LARGE SCALE GENOMIC DNA]</scope>
    <source>
        <strain evidence="2 3">LMG 29542</strain>
    </source>
</reference>
<keyword evidence="1" id="KW-0732">Signal</keyword>
<protein>
    <submittedName>
        <fullName evidence="2">Uncharacterized protein</fullName>
    </submittedName>
</protein>
<proteinExistence type="predicted"/>
<keyword evidence="3" id="KW-1185">Reference proteome</keyword>
<sequence>MGVFPKAAVIGRPVMRRKIFNGLATAVLLCCSCVHAQVGPRSTIAVTGVQVSCRGLQPYVTFTLPINGADQGRPGLVYIGMHDPSMSHAAFLTGNAWSNWTDGMFPVYAIVTNGLFSTTITLPLPYALAGGGWHLYAGYGALSDADESQVQDAINAIDAAKSLSASAAAALGVSAVVAAIDPDHYRRTLIQTDMTKNGKYAYVQTGVETNPYACDPQRGGGG</sequence>
<gene>
    <name evidence="2" type="ORF">LMG29542_02709</name>
</gene>
<dbReference type="Proteomes" id="UP000494363">
    <property type="component" value="Unassembled WGS sequence"/>
</dbReference>
<dbReference type="EMBL" id="CADIKH010000011">
    <property type="protein sequence ID" value="CAB3755839.1"/>
    <property type="molecule type" value="Genomic_DNA"/>
</dbReference>
<dbReference type="AlphaFoldDB" id="A0A6J5DNM4"/>
<dbReference type="RefSeq" id="WP_175226967.1">
    <property type="nucleotide sequence ID" value="NZ_CADIKH010000011.1"/>
</dbReference>
<name>A0A6J5DNM4_9BURK</name>
<evidence type="ECO:0000256" key="1">
    <source>
        <dbReference type="SAM" id="SignalP"/>
    </source>
</evidence>
<feature type="chain" id="PRO_5026931755" evidence="1">
    <location>
        <begin position="37"/>
        <end position="222"/>
    </location>
</feature>
<organism evidence="2 3">
    <name type="scientific">Paraburkholderia humisilvae</name>
    <dbReference type="NCBI Taxonomy" id="627669"/>
    <lineage>
        <taxon>Bacteria</taxon>
        <taxon>Pseudomonadati</taxon>
        <taxon>Pseudomonadota</taxon>
        <taxon>Betaproteobacteria</taxon>
        <taxon>Burkholderiales</taxon>
        <taxon>Burkholderiaceae</taxon>
        <taxon>Paraburkholderia</taxon>
    </lineage>
</organism>
<evidence type="ECO:0000313" key="3">
    <source>
        <dbReference type="Proteomes" id="UP000494363"/>
    </source>
</evidence>